<dbReference type="KEGG" id="poc:NCTC13071_00532"/>
<name>A0A3S4TW34_9BACT</name>
<proteinExistence type="inferred from homology"/>
<gene>
    <name evidence="8" type="primary">ytfQ</name>
    <name evidence="8" type="ORF">NCTC13071_00532</name>
</gene>
<dbReference type="PANTHER" id="PTHR46847">
    <property type="entry name" value="D-ALLOSE-BINDING PERIPLASMIC PROTEIN-RELATED"/>
    <property type="match status" value="1"/>
</dbReference>
<comment type="similarity">
    <text evidence="2">Belongs to the bacterial solute-binding protein 2 family.</text>
</comment>
<evidence type="ECO:0000256" key="3">
    <source>
        <dbReference type="ARBA" id="ARBA00022729"/>
    </source>
</evidence>
<evidence type="ECO:0000256" key="5">
    <source>
        <dbReference type="ARBA" id="ARBA00023163"/>
    </source>
</evidence>
<dbReference type="CDD" id="cd06308">
    <property type="entry name" value="PBP1_sensor_kinase-like"/>
    <property type="match status" value="1"/>
</dbReference>
<dbReference type="RefSeq" id="WP_018921151.1">
    <property type="nucleotide sequence ID" value="NZ_LR134384.1"/>
</dbReference>
<evidence type="ECO:0000256" key="1">
    <source>
        <dbReference type="ARBA" id="ARBA00004196"/>
    </source>
</evidence>
<dbReference type="Pfam" id="PF13407">
    <property type="entry name" value="Peripla_BP_4"/>
    <property type="match status" value="1"/>
</dbReference>
<keyword evidence="6" id="KW-0472">Membrane</keyword>
<protein>
    <submittedName>
        <fullName evidence="8">ABC transporter periplasmic-binding protein ytfQ</fullName>
    </submittedName>
</protein>
<dbReference type="PROSITE" id="PS51257">
    <property type="entry name" value="PROKAR_LIPOPROTEIN"/>
    <property type="match status" value="1"/>
</dbReference>
<evidence type="ECO:0000256" key="6">
    <source>
        <dbReference type="SAM" id="Phobius"/>
    </source>
</evidence>
<dbReference type="Gene3D" id="3.40.50.2300">
    <property type="match status" value="2"/>
</dbReference>
<comment type="subcellular location">
    <subcellularLocation>
        <location evidence="1">Cell envelope</location>
    </subcellularLocation>
</comment>
<evidence type="ECO:0000313" key="8">
    <source>
        <dbReference type="EMBL" id="VEH14555.1"/>
    </source>
</evidence>
<keyword evidence="6" id="KW-0812">Transmembrane</keyword>
<dbReference type="GeneID" id="85011436"/>
<dbReference type="SMART" id="SM00342">
    <property type="entry name" value="HTH_ARAC"/>
    <property type="match status" value="1"/>
</dbReference>
<evidence type="ECO:0000256" key="4">
    <source>
        <dbReference type="ARBA" id="ARBA00023015"/>
    </source>
</evidence>
<dbReference type="InterPro" id="IPR025997">
    <property type="entry name" value="SBP_2_dom"/>
</dbReference>
<dbReference type="PANTHER" id="PTHR46847:SF3">
    <property type="entry name" value="GALACTOFURANOSE-BINDING PROTEIN YTFQ"/>
    <property type="match status" value="1"/>
</dbReference>
<dbReference type="GO" id="GO:0030246">
    <property type="term" value="F:carbohydrate binding"/>
    <property type="evidence" value="ECO:0007669"/>
    <property type="project" value="UniProtKB-ARBA"/>
</dbReference>
<dbReference type="SUPFAM" id="SSF46689">
    <property type="entry name" value="Homeodomain-like"/>
    <property type="match status" value="1"/>
</dbReference>
<dbReference type="InterPro" id="IPR028082">
    <property type="entry name" value="Peripla_BP_I"/>
</dbReference>
<dbReference type="PROSITE" id="PS01124">
    <property type="entry name" value="HTH_ARAC_FAMILY_2"/>
    <property type="match status" value="1"/>
</dbReference>
<dbReference type="Pfam" id="PF12833">
    <property type="entry name" value="HTH_18"/>
    <property type="match status" value="1"/>
</dbReference>
<keyword evidence="5" id="KW-0804">Transcription</keyword>
<dbReference type="InterPro" id="IPR018060">
    <property type="entry name" value="HTH_AraC"/>
</dbReference>
<evidence type="ECO:0000259" key="7">
    <source>
        <dbReference type="PROSITE" id="PS01124"/>
    </source>
</evidence>
<dbReference type="GO" id="GO:0043565">
    <property type="term" value="F:sequence-specific DNA binding"/>
    <property type="evidence" value="ECO:0007669"/>
    <property type="project" value="InterPro"/>
</dbReference>
<keyword evidence="3" id="KW-0732">Signal</keyword>
<keyword evidence="4" id="KW-0805">Transcription regulation</keyword>
<accession>A0A3S4TW34</accession>
<feature type="domain" description="HTH araC/xylS-type" evidence="7">
    <location>
        <begin position="414"/>
        <end position="513"/>
    </location>
</feature>
<dbReference type="GO" id="GO:0030313">
    <property type="term" value="C:cell envelope"/>
    <property type="evidence" value="ECO:0007669"/>
    <property type="project" value="UniProtKB-SubCell"/>
</dbReference>
<dbReference type="Proteomes" id="UP000274578">
    <property type="component" value="Chromosome 1"/>
</dbReference>
<keyword evidence="6" id="KW-1133">Transmembrane helix</keyword>
<evidence type="ECO:0000313" key="9">
    <source>
        <dbReference type="Proteomes" id="UP000274578"/>
    </source>
</evidence>
<organism evidence="8 9">
    <name type="scientific">Segatella oris</name>
    <dbReference type="NCBI Taxonomy" id="28135"/>
    <lineage>
        <taxon>Bacteria</taxon>
        <taxon>Pseudomonadati</taxon>
        <taxon>Bacteroidota</taxon>
        <taxon>Bacteroidia</taxon>
        <taxon>Bacteroidales</taxon>
        <taxon>Prevotellaceae</taxon>
        <taxon>Segatella</taxon>
    </lineage>
</organism>
<dbReference type="GO" id="GO:0003700">
    <property type="term" value="F:DNA-binding transcription factor activity"/>
    <property type="evidence" value="ECO:0007669"/>
    <property type="project" value="InterPro"/>
</dbReference>
<reference evidence="8 9" key="1">
    <citation type="submission" date="2018-12" db="EMBL/GenBank/DDBJ databases">
        <authorList>
            <consortium name="Pathogen Informatics"/>
        </authorList>
    </citation>
    <scope>NUCLEOTIDE SEQUENCE [LARGE SCALE GENOMIC DNA]</scope>
    <source>
        <strain evidence="8 9">NCTC13071</strain>
    </source>
</reference>
<dbReference type="Gene3D" id="1.10.10.60">
    <property type="entry name" value="Homeodomain-like"/>
    <property type="match status" value="1"/>
</dbReference>
<dbReference type="AlphaFoldDB" id="A0A3S4TW34"/>
<dbReference type="SUPFAM" id="SSF53822">
    <property type="entry name" value="Periplasmic binding protein-like I"/>
    <property type="match status" value="1"/>
</dbReference>
<dbReference type="EMBL" id="LR134384">
    <property type="protein sequence ID" value="VEH14555.1"/>
    <property type="molecule type" value="Genomic_DNA"/>
</dbReference>
<dbReference type="InterPro" id="IPR009057">
    <property type="entry name" value="Homeodomain-like_sf"/>
</dbReference>
<feature type="transmembrane region" description="Helical" evidence="6">
    <location>
        <begin position="339"/>
        <end position="359"/>
    </location>
</feature>
<sequence length="522" mass="59369">MNKISSFILTFMGCLMICSCNSRNSKQYVIGVSQCSEDIWRDKLNQELRTATYMEDGVTMRFTSADDNDKRQIQQIEQFIKDGVDLLIISPNQAHAITPVVDKAVEKGILVILFDRKTDGKYTAFIGADNVEVGRQMGDYVARQLDYHGNVIELMGLKGSSPAIERHRGFIERISRYPGIKLVESLQGDWTKASGRRAIQAFSQRHGTASCATITCVFAQNDRMAMGAREAGVLPKNTLFCGVDALPGEQGGMKLVADSVLSASYIYPTRGDLVMKLAMNILNHRPYQKENLLQSALVTPDKAPLMLMQADEMNMQQQRIQSLHERLDTFFMRYNHQKVYLLLTLIILVLFVGIFFYVYRMALYRHRMTEKSITEKLHHYMQLHEQRAQLERHLRLANVPQPDEVLDNDTVFMNKLFECIIKNLANSEFNVEMLASQLDMSRVQLYRKVKSVTESSPVEIIRITRLQQADRLLKQGGMNVSEVSYRVGFSSPSYFSKCYKEQFGHVPTASNGHAKALDEPNA</sequence>
<evidence type="ECO:0000256" key="2">
    <source>
        <dbReference type="ARBA" id="ARBA00007639"/>
    </source>
</evidence>